<accession>A0AAW2GSX6</accession>
<evidence type="ECO:0000313" key="2">
    <source>
        <dbReference type="EMBL" id="KAL0130391.1"/>
    </source>
</evidence>
<protein>
    <submittedName>
        <fullName evidence="2">Uncharacterized protein</fullName>
    </submittedName>
</protein>
<keyword evidence="1" id="KW-0732">Signal</keyword>
<evidence type="ECO:0000256" key="1">
    <source>
        <dbReference type="SAM" id="SignalP"/>
    </source>
</evidence>
<name>A0AAW2GSX6_9HYME</name>
<organism evidence="2 3">
    <name type="scientific">Cardiocondyla obscurior</name>
    <dbReference type="NCBI Taxonomy" id="286306"/>
    <lineage>
        <taxon>Eukaryota</taxon>
        <taxon>Metazoa</taxon>
        <taxon>Ecdysozoa</taxon>
        <taxon>Arthropoda</taxon>
        <taxon>Hexapoda</taxon>
        <taxon>Insecta</taxon>
        <taxon>Pterygota</taxon>
        <taxon>Neoptera</taxon>
        <taxon>Endopterygota</taxon>
        <taxon>Hymenoptera</taxon>
        <taxon>Apocrita</taxon>
        <taxon>Aculeata</taxon>
        <taxon>Formicoidea</taxon>
        <taxon>Formicidae</taxon>
        <taxon>Myrmicinae</taxon>
        <taxon>Cardiocondyla</taxon>
    </lineage>
</organism>
<gene>
    <name evidence="2" type="ORF">PUN28_002213</name>
</gene>
<feature type="chain" id="PRO_5043632308" evidence="1">
    <location>
        <begin position="22"/>
        <end position="66"/>
    </location>
</feature>
<comment type="caution">
    <text evidence="2">The sequence shown here is derived from an EMBL/GenBank/DDBJ whole genome shotgun (WGS) entry which is preliminary data.</text>
</comment>
<sequence>MTQIINSMFVKLIILPRLVHLLMISCRLSEVVTLLRELEFVSRNDLDKSARTWYYTITRSDYKKLL</sequence>
<dbReference type="Proteomes" id="UP001430953">
    <property type="component" value="Unassembled WGS sequence"/>
</dbReference>
<proteinExistence type="predicted"/>
<keyword evidence="3" id="KW-1185">Reference proteome</keyword>
<reference evidence="2 3" key="1">
    <citation type="submission" date="2023-03" db="EMBL/GenBank/DDBJ databases">
        <title>High recombination rates correlate with genetic variation in Cardiocondyla obscurior ants.</title>
        <authorList>
            <person name="Errbii M."/>
        </authorList>
    </citation>
    <scope>NUCLEOTIDE SEQUENCE [LARGE SCALE GENOMIC DNA]</scope>
    <source>
        <strain evidence="2">Alpha-2009</strain>
        <tissue evidence="2">Whole body</tissue>
    </source>
</reference>
<dbReference type="AlphaFoldDB" id="A0AAW2GSX6"/>
<feature type="signal peptide" evidence="1">
    <location>
        <begin position="1"/>
        <end position="21"/>
    </location>
</feature>
<evidence type="ECO:0000313" key="3">
    <source>
        <dbReference type="Proteomes" id="UP001430953"/>
    </source>
</evidence>
<dbReference type="EMBL" id="JADYXP020000002">
    <property type="protein sequence ID" value="KAL0130391.1"/>
    <property type="molecule type" value="Genomic_DNA"/>
</dbReference>